<evidence type="ECO:0000313" key="6">
    <source>
        <dbReference type="Proteomes" id="UP000293398"/>
    </source>
</evidence>
<dbReference type="InterPro" id="IPR042099">
    <property type="entry name" value="ANL_N_sf"/>
</dbReference>
<feature type="domain" description="AMP-binding enzyme C-terminal" evidence="4">
    <location>
        <begin position="457"/>
        <end position="533"/>
    </location>
</feature>
<dbReference type="Gene3D" id="3.30.300.30">
    <property type="match status" value="1"/>
</dbReference>
<protein>
    <submittedName>
        <fullName evidence="5">Acyl-CoA synthetase</fullName>
    </submittedName>
</protein>
<gene>
    <name evidence="5" type="ORF">EV681_3264</name>
</gene>
<keyword evidence="6" id="KW-1185">Reference proteome</keyword>
<dbReference type="GO" id="GO:0031956">
    <property type="term" value="F:medium-chain fatty acid-CoA ligase activity"/>
    <property type="evidence" value="ECO:0007669"/>
    <property type="project" value="TreeGrafter"/>
</dbReference>
<dbReference type="PANTHER" id="PTHR43201">
    <property type="entry name" value="ACYL-COA SYNTHETASE"/>
    <property type="match status" value="1"/>
</dbReference>
<evidence type="ECO:0000313" key="5">
    <source>
        <dbReference type="EMBL" id="RZT94835.1"/>
    </source>
</evidence>
<dbReference type="InterPro" id="IPR000873">
    <property type="entry name" value="AMP-dep_synth/lig_dom"/>
</dbReference>
<comment type="similarity">
    <text evidence="1">Belongs to the ATP-dependent AMP-binding enzyme family.</text>
</comment>
<sequence length="568" mass="63008">MNKILTLHEPQAVQKNYLNGAWRTETLYSLLSGHAHTRPNEYALRDPYCRLTWREVLANADSIAAILYQRGLRQGDRVAIWLPNRIESILIFLACSRNGYICCPSLHQNYTIAEVTKLLSRIRCKALFCQPGYGADSDRLSIFEQAAAIPTLKQLYALMPQDGDKERPSLPDGVLPFPDYKQRVGITSDPVLDPDKVVYLAFTSGTTGEPKGVMHSDNTLLANGRTLVSDWKHDSKTILLSLSPISHHIATVAMEQSLIAGMELVIHNPLVYSSSLDWILEAGATYVMGVPTHAMDILSMLRERGLDRLGNVNVFYMAGSQIPTEVAQKFLNLGIKPQNVYGMTENGSHQYTLPTDDSHTIVTTCGRTCKGYDIRIFQQENPDEEVAPGEIGEIGGKGAVLTLGYYDNQDATEHSFNSNGWFLSGDLGRLDEQGCLHVVGRKKDLIIRGGHNIYPSQIEELAHKHPSVLKSAAFPIPDARLGEKVCLAIIAETGTVLEANEVLQHLCNAGLSKYDMPEYYLQMDAFPLTSSGKILKRELVQWHREGRIKVHPVRWKASSAAKNEGVSA</sequence>
<dbReference type="Pfam" id="PF13193">
    <property type="entry name" value="AMP-binding_C"/>
    <property type="match status" value="1"/>
</dbReference>
<evidence type="ECO:0000256" key="1">
    <source>
        <dbReference type="ARBA" id="ARBA00006432"/>
    </source>
</evidence>
<dbReference type="OrthoDB" id="9766486at2"/>
<comment type="caution">
    <text evidence="5">The sequence shown here is derived from an EMBL/GenBank/DDBJ whole genome shotgun (WGS) entry which is preliminary data.</text>
</comment>
<dbReference type="Pfam" id="PF00501">
    <property type="entry name" value="AMP-binding"/>
    <property type="match status" value="1"/>
</dbReference>
<keyword evidence="2" id="KW-0436">Ligase</keyword>
<dbReference type="PANTHER" id="PTHR43201:SF5">
    <property type="entry name" value="MEDIUM-CHAIN ACYL-COA LIGASE ACSF2, MITOCHONDRIAL"/>
    <property type="match status" value="1"/>
</dbReference>
<proteinExistence type="inferred from homology"/>
<dbReference type="RefSeq" id="WP_130304543.1">
    <property type="nucleotide sequence ID" value="NZ_SHKO01000002.1"/>
</dbReference>
<dbReference type="Proteomes" id="UP000293398">
    <property type="component" value="Unassembled WGS sequence"/>
</dbReference>
<dbReference type="InterPro" id="IPR020845">
    <property type="entry name" value="AMP-binding_CS"/>
</dbReference>
<dbReference type="AlphaFoldDB" id="A0A4Q7VDF4"/>
<dbReference type="InterPro" id="IPR045851">
    <property type="entry name" value="AMP-bd_C_sf"/>
</dbReference>
<accession>A0A4Q7VDF4</accession>
<evidence type="ECO:0000259" key="3">
    <source>
        <dbReference type="Pfam" id="PF00501"/>
    </source>
</evidence>
<dbReference type="PROSITE" id="PS00455">
    <property type="entry name" value="AMP_BINDING"/>
    <property type="match status" value="1"/>
</dbReference>
<dbReference type="GO" id="GO:0006631">
    <property type="term" value="P:fatty acid metabolic process"/>
    <property type="evidence" value="ECO:0007669"/>
    <property type="project" value="TreeGrafter"/>
</dbReference>
<dbReference type="EMBL" id="SHKO01000002">
    <property type="protein sequence ID" value="RZT94835.1"/>
    <property type="molecule type" value="Genomic_DNA"/>
</dbReference>
<evidence type="ECO:0000259" key="4">
    <source>
        <dbReference type="Pfam" id="PF13193"/>
    </source>
</evidence>
<dbReference type="SUPFAM" id="SSF56801">
    <property type="entry name" value="Acetyl-CoA synthetase-like"/>
    <property type="match status" value="1"/>
</dbReference>
<reference evidence="5 6" key="1">
    <citation type="submission" date="2019-02" db="EMBL/GenBank/DDBJ databases">
        <title>Genomic Encyclopedia of Type Strains, Phase IV (KMG-IV): sequencing the most valuable type-strain genomes for metagenomic binning, comparative biology and taxonomic classification.</title>
        <authorList>
            <person name="Goeker M."/>
        </authorList>
    </citation>
    <scope>NUCLEOTIDE SEQUENCE [LARGE SCALE GENOMIC DNA]</scope>
    <source>
        <strain evidence="5 6">DSM 23814</strain>
    </source>
</reference>
<organism evidence="5 6">
    <name type="scientific">Advenella incenata</name>
    <dbReference type="NCBI Taxonomy" id="267800"/>
    <lineage>
        <taxon>Bacteria</taxon>
        <taxon>Pseudomonadati</taxon>
        <taxon>Pseudomonadota</taxon>
        <taxon>Betaproteobacteria</taxon>
        <taxon>Burkholderiales</taxon>
        <taxon>Alcaligenaceae</taxon>
    </lineage>
</organism>
<name>A0A4Q7VDF4_9BURK</name>
<dbReference type="InterPro" id="IPR025110">
    <property type="entry name" value="AMP-bd_C"/>
</dbReference>
<feature type="domain" description="AMP-dependent synthetase/ligase" evidence="3">
    <location>
        <begin position="34"/>
        <end position="406"/>
    </location>
</feature>
<dbReference type="Gene3D" id="3.40.50.12780">
    <property type="entry name" value="N-terminal domain of ligase-like"/>
    <property type="match status" value="1"/>
</dbReference>
<evidence type="ECO:0000256" key="2">
    <source>
        <dbReference type="ARBA" id="ARBA00022598"/>
    </source>
</evidence>